<dbReference type="OrthoDB" id="9984778at2759"/>
<evidence type="ECO:0000313" key="4">
    <source>
        <dbReference type="EMBL" id="OAY36442.1"/>
    </source>
</evidence>
<gene>
    <name evidence="4" type="ORF">MANES_11G021600v8</name>
</gene>
<comment type="caution">
    <text evidence="4">The sequence shown here is derived from an EMBL/GenBank/DDBJ whole genome shotgun (WGS) entry which is preliminary data.</text>
</comment>
<dbReference type="PANTHER" id="PTHR45676:SF66">
    <property type="entry name" value="RING-TYPE E3 UBIQUITIN TRANSFERASE"/>
    <property type="match status" value="1"/>
</dbReference>
<keyword evidence="1" id="KW-0479">Metal-binding</keyword>
<dbReference type="InterPro" id="IPR001841">
    <property type="entry name" value="Znf_RING"/>
</dbReference>
<evidence type="ECO:0000259" key="3">
    <source>
        <dbReference type="PROSITE" id="PS50089"/>
    </source>
</evidence>
<keyword evidence="1" id="KW-0862">Zinc</keyword>
<organism evidence="4 5">
    <name type="scientific">Manihot esculenta</name>
    <name type="common">Cassava</name>
    <name type="synonym">Jatropha manihot</name>
    <dbReference type="NCBI Taxonomy" id="3983"/>
    <lineage>
        <taxon>Eukaryota</taxon>
        <taxon>Viridiplantae</taxon>
        <taxon>Streptophyta</taxon>
        <taxon>Embryophyta</taxon>
        <taxon>Tracheophyta</taxon>
        <taxon>Spermatophyta</taxon>
        <taxon>Magnoliopsida</taxon>
        <taxon>eudicotyledons</taxon>
        <taxon>Gunneridae</taxon>
        <taxon>Pentapetalae</taxon>
        <taxon>rosids</taxon>
        <taxon>fabids</taxon>
        <taxon>Malpighiales</taxon>
        <taxon>Euphorbiaceae</taxon>
        <taxon>Crotonoideae</taxon>
        <taxon>Manihoteae</taxon>
        <taxon>Manihot</taxon>
    </lineage>
</organism>
<dbReference type="SUPFAM" id="SSF57850">
    <property type="entry name" value="RING/U-box"/>
    <property type="match status" value="1"/>
</dbReference>
<keyword evidence="2" id="KW-1133">Transmembrane helix</keyword>
<dbReference type="Gramene" id="Manes.11G021600.1.v8.1">
    <property type="protein sequence ID" value="Manes.11G021600.1.v8.1.CDS.1"/>
    <property type="gene ID" value="Manes.11G021600.v8.1"/>
</dbReference>
<dbReference type="UniPathway" id="UPA00143"/>
<keyword evidence="5" id="KW-1185">Reference proteome</keyword>
<sequence length="149" mass="16733">MSPLWYGIVTFGTLTIAFAVYTLVMIGWRVSHNWLSHPGSASPAEQKNSVSMNLSPYSASTFKYKKGIRNSEAPETECVVCLSDFEDEEYVRQLSHCRHSFHAPCIDMWLYSHSDCPICRTPIHRLDSDDGVSATQNSVEGLLDIRISS</sequence>
<dbReference type="GO" id="GO:0008270">
    <property type="term" value="F:zinc ion binding"/>
    <property type="evidence" value="ECO:0007669"/>
    <property type="project" value="UniProtKB-KW"/>
</dbReference>
<protein>
    <recommendedName>
        <fullName evidence="3">RING-type domain-containing protein</fullName>
    </recommendedName>
</protein>
<dbReference type="InterPro" id="IPR013083">
    <property type="entry name" value="Znf_RING/FYVE/PHD"/>
</dbReference>
<dbReference type="SMART" id="SM00184">
    <property type="entry name" value="RING"/>
    <property type="match status" value="1"/>
</dbReference>
<proteinExistence type="predicted"/>
<dbReference type="Gene3D" id="3.30.40.10">
    <property type="entry name" value="Zinc/RING finger domain, C3HC4 (zinc finger)"/>
    <property type="match status" value="1"/>
</dbReference>
<feature type="domain" description="RING-type" evidence="3">
    <location>
        <begin position="78"/>
        <end position="120"/>
    </location>
</feature>
<evidence type="ECO:0000256" key="1">
    <source>
        <dbReference type="PROSITE-ProRule" id="PRU00175"/>
    </source>
</evidence>
<dbReference type="PANTHER" id="PTHR45676">
    <property type="entry name" value="RING-H2 FINGER PROTEIN ATL51-RELATED"/>
    <property type="match status" value="1"/>
</dbReference>
<feature type="transmembrane region" description="Helical" evidence="2">
    <location>
        <begin position="6"/>
        <end position="28"/>
    </location>
</feature>
<accession>A0A2C9UXM9</accession>
<reference evidence="5" key="1">
    <citation type="journal article" date="2016" name="Nat. Biotechnol.">
        <title>Sequencing wild and cultivated cassava and related species reveals extensive interspecific hybridization and genetic diversity.</title>
        <authorList>
            <person name="Bredeson J.V."/>
            <person name="Lyons J.B."/>
            <person name="Prochnik S.E."/>
            <person name="Wu G.A."/>
            <person name="Ha C.M."/>
            <person name="Edsinger-Gonzales E."/>
            <person name="Grimwood J."/>
            <person name="Schmutz J."/>
            <person name="Rabbi I.Y."/>
            <person name="Egesi C."/>
            <person name="Nauluvula P."/>
            <person name="Lebot V."/>
            <person name="Ndunguru J."/>
            <person name="Mkamilo G."/>
            <person name="Bart R.S."/>
            <person name="Setter T.L."/>
            <person name="Gleadow R.M."/>
            <person name="Kulakow P."/>
            <person name="Ferguson M.E."/>
            <person name="Rounsley S."/>
            <person name="Rokhsar D.S."/>
        </authorList>
    </citation>
    <scope>NUCLEOTIDE SEQUENCE [LARGE SCALE GENOMIC DNA]</scope>
    <source>
        <strain evidence="5">cv. AM560-2</strain>
    </source>
</reference>
<dbReference type="Proteomes" id="UP000091857">
    <property type="component" value="Chromosome 11"/>
</dbReference>
<dbReference type="AlphaFoldDB" id="A0A2C9UXM9"/>
<dbReference type="EMBL" id="CM004397">
    <property type="protein sequence ID" value="OAY36442.1"/>
    <property type="molecule type" value="Genomic_DNA"/>
</dbReference>
<dbReference type="PROSITE" id="PS50089">
    <property type="entry name" value="ZF_RING_2"/>
    <property type="match status" value="1"/>
</dbReference>
<keyword evidence="2" id="KW-0472">Membrane</keyword>
<dbReference type="GO" id="GO:0016567">
    <property type="term" value="P:protein ubiquitination"/>
    <property type="evidence" value="ECO:0000318"/>
    <property type="project" value="GO_Central"/>
</dbReference>
<dbReference type="Pfam" id="PF13639">
    <property type="entry name" value="zf-RING_2"/>
    <property type="match status" value="1"/>
</dbReference>
<keyword evidence="2" id="KW-0812">Transmembrane</keyword>
<name>A0A2C9UXM9_MANES</name>
<evidence type="ECO:0000313" key="5">
    <source>
        <dbReference type="Proteomes" id="UP000091857"/>
    </source>
</evidence>
<dbReference type="CDD" id="cd16461">
    <property type="entry name" value="RING-H2_EL5-like"/>
    <property type="match status" value="1"/>
</dbReference>
<keyword evidence="1" id="KW-0863">Zinc-finger</keyword>
<evidence type="ECO:0000256" key="2">
    <source>
        <dbReference type="SAM" id="Phobius"/>
    </source>
</evidence>